<sequence>MATCRLKGDRLTLGPPLLARGECWESCRGWLLRGHATFGYGGEYVKCWLGLVAFRYLK</sequence>
<gene>
    <name evidence="1" type="ORF">E2C01_052027</name>
</gene>
<dbReference type="EMBL" id="VSRR010015304">
    <property type="protein sequence ID" value="MPC58035.1"/>
    <property type="molecule type" value="Genomic_DNA"/>
</dbReference>
<protein>
    <submittedName>
        <fullName evidence="1">Uncharacterized protein</fullName>
    </submittedName>
</protein>
<reference evidence="1 2" key="1">
    <citation type="submission" date="2019-05" db="EMBL/GenBank/DDBJ databases">
        <title>Another draft genome of Portunus trituberculatus and its Hox gene families provides insights of decapod evolution.</title>
        <authorList>
            <person name="Jeong J.-H."/>
            <person name="Song I."/>
            <person name="Kim S."/>
            <person name="Choi T."/>
            <person name="Kim D."/>
            <person name="Ryu S."/>
            <person name="Kim W."/>
        </authorList>
    </citation>
    <scope>NUCLEOTIDE SEQUENCE [LARGE SCALE GENOMIC DNA]</scope>
    <source>
        <tissue evidence="1">Muscle</tissue>
    </source>
</reference>
<comment type="caution">
    <text evidence="1">The sequence shown here is derived from an EMBL/GenBank/DDBJ whole genome shotgun (WGS) entry which is preliminary data.</text>
</comment>
<accession>A0A5B7GKW0</accession>
<name>A0A5B7GKW0_PORTR</name>
<dbReference type="Proteomes" id="UP000324222">
    <property type="component" value="Unassembled WGS sequence"/>
</dbReference>
<organism evidence="1 2">
    <name type="scientific">Portunus trituberculatus</name>
    <name type="common">Swimming crab</name>
    <name type="synonym">Neptunus trituberculatus</name>
    <dbReference type="NCBI Taxonomy" id="210409"/>
    <lineage>
        <taxon>Eukaryota</taxon>
        <taxon>Metazoa</taxon>
        <taxon>Ecdysozoa</taxon>
        <taxon>Arthropoda</taxon>
        <taxon>Crustacea</taxon>
        <taxon>Multicrustacea</taxon>
        <taxon>Malacostraca</taxon>
        <taxon>Eumalacostraca</taxon>
        <taxon>Eucarida</taxon>
        <taxon>Decapoda</taxon>
        <taxon>Pleocyemata</taxon>
        <taxon>Brachyura</taxon>
        <taxon>Eubrachyura</taxon>
        <taxon>Portunoidea</taxon>
        <taxon>Portunidae</taxon>
        <taxon>Portuninae</taxon>
        <taxon>Portunus</taxon>
    </lineage>
</organism>
<evidence type="ECO:0000313" key="1">
    <source>
        <dbReference type="EMBL" id="MPC58035.1"/>
    </source>
</evidence>
<proteinExistence type="predicted"/>
<keyword evidence="2" id="KW-1185">Reference proteome</keyword>
<evidence type="ECO:0000313" key="2">
    <source>
        <dbReference type="Proteomes" id="UP000324222"/>
    </source>
</evidence>
<dbReference type="AlphaFoldDB" id="A0A5B7GKW0"/>